<keyword evidence="3" id="KW-0119">Carbohydrate metabolism</keyword>
<evidence type="ECO:0000313" key="6">
    <source>
        <dbReference type="Proteomes" id="UP000263098"/>
    </source>
</evidence>
<dbReference type="Proteomes" id="UP000263098">
    <property type="component" value="Unassembled WGS sequence"/>
</dbReference>
<dbReference type="SUPFAM" id="SSF50443">
    <property type="entry name" value="FucI/AraA C-terminal domain-like"/>
    <property type="match status" value="1"/>
</dbReference>
<dbReference type="GO" id="GO:0019569">
    <property type="term" value="P:L-arabinose catabolic process to D-xylulose 5-phosphate"/>
    <property type="evidence" value="ECO:0007669"/>
    <property type="project" value="TreeGrafter"/>
</dbReference>
<dbReference type="AlphaFoldDB" id="A0A3D2SEA5"/>
<evidence type="ECO:0000256" key="3">
    <source>
        <dbReference type="ARBA" id="ARBA00023277"/>
    </source>
</evidence>
<proteinExistence type="predicted"/>
<dbReference type="PANTHER" id="PTHR38464">
    <property type="entry name" value="L-ARABINOSE ISOMERASE"/>
    <property type="match status" value="1"/>
</dbReference>
<evidence type="ECO:0000256" key="2">
    <source>
        <dbReference type="ARBA" id="ARBA00023235"/>
    </source>
</evidence>
<sequence>HMLEVCPLIAEHKPKLEVHPLGIGGKNDPARLVFTSKEGAGVAATIIDMGNRFRLIVNKVNCIKSKELPKLPVASSLWIPEPNLEVGAAAWILAGGTHHTSFSYDLTVEYLEDYAEIAGIEMVVIDNATTLSEFKKELRMNEVYYMLNKALC</sequence>
<reference evidence="5 6" key="1">
    <citation type="journal article" date="2018" name="Nat. Biotechnol.">
        <title>A standardized bacterial taxonomy based on genome phylogeny substantially revises the tree of life.</title>
        <authorList>
            <person name="Parks D.H."/>
            <person name="Chuvochina M."/>
            <person name="Waite D.W."/>
            <person name="Rinke C."/>
            <person name="Skarshewski A."/>
            <person name="Chaumeil P.A."/>
            <person name="Hugenholtz P."/>
        </authorList>
    </citation>
    <scope>NUCLEOTIDE SEQUENCE [LARGE SCALE GENOMIC DNA]</scope>
    <source>
        <strain evidence="5">UBA9667</strain>
    </source>
</reference>
<organism evidence="5 6">
    <name type="scientific">Bacteroides graminisolvens</name>
    <dbReference type="NCBI Taxonomy" id="477666"/>
    <lineage>
        <taxon>Bacteria</taxon>
        <taxon>Pseudomonadati</taxon>
        <taxon>Bacteroidota</taxon>
        <taxon>Bacteroidia</taxon>
        <taxon>Bacteroidales</taxon>
        <taxon>Bacteroidaceae</taxon>
        <taxon>Bacteroides</taxon>
    </lineage>
</organism>
<feature type="domain" description="L-arabinose isomerase C-terminal" evidence="4">
    <location>
        <begin position="1"/>
        <end position="121"/>
    </location>
</feature>
<dbReference type="GO" id="GO:0008733">
    <property type="term" value="F:L-arabinose isomerase activity"/>
    <property type="evidence" value="ECO:0007669"/>
    <property type="project" value="InterPro"/>
</dbReference>
<keyword evidence="2 5" id="KW-0413">Isomerase</keyword>
<keyword evidence="1" id="KW-0054">Arabinose catabolism</keyword>
<dbReference type="InterPro" id="IPR003762">
    <property type="entry name" value="Lara_isomerase"/>
</dbReference>
<accession>A0A3D2SEA5</accession>
<feature type="non-terminal residue" evidence="5">
    <location>
        <position position="1"/>
    </location>
</feature>
<name>A0A3D2SEA5_9BACE</name>
<dbReference type="Pfam" id="PF11762">
    <property type="entry name" value="Arabinose_Iso_C"/>
    <property type="match status" value="1"/>
</dbReference>
<dbReference type="PANTHER" id="PTHR38464:SF1">
    <property type="entry name" value="L-ARABINOSE ISOMERASE"/>
    <property type="match status" value="1"/>
</dbReference>
<evidence type="ECO:0000256" key="1">
    <source>
        <dbReference type="ARBA" id="ARBA00022935"/>
    </source>
</evidence>
<gene>
    <name evidence="5" type="ORF">DHW31_03945</name>
</gene>
<evidence type="ECO:0000259" key="4">
    <source>
        <dbReference type="Pfam" id="PF11762"/>
    </source>
</evidence>
<dbReference type="GO" id="GO:0005829">
    <property type="term" value="C:cytosol"/>
    <property type="evidence" value="ECO:0007669"/>
    <property type="project" value="TreeGrafter"/>
</dbReference>
<dbReference type="EMBL" id="DPVG01000144">
    <property type="protein sequence ID" value="HCK23928.1"/>
    <property type="molecule type" value="Genomic_DNA"/>
</dbReference>
<comment type="caution">
    <text evidence="5">The sequence shown here is derived from an EMBL/GenBank/DDBJ whole genome shotgun (WGS) entry which is preliminary data.</text>
</comment>
<evidence type="ECO:0000313" key="5">
    <source>
        <dbReference type="EMBL" id="HCK23928.1"/>
    </source>
</evidence>
<dbReference type="InterPro" id="IPR024664">
    <property type="entry name" value="Ara_Isoase_C"/>
</dbReference>
<dbReference type="InterPro" id="IPR004216">
    <property type="entry name" value="Fuc/Ara_isomerase_C"/>
</dbReference>
<protein>
    <submittedName>
        <fullName evidence="5">L-arabinose isomerase</fullName>
    </submittedName>
</protein>